<dbReference type="AlphaFoldDB" id="A0A8B7CKQ8"/>
<dbReference type="PROSITE" id="PS00653">
    <property type="entry name" value="GLYCOSYL_HYDROL_F1_2"/>
    <property type="match status" value="1"/>
</dbReference>
<evidence type="ECO:0000313" key="7">
    <source>
        <dbReference type="Proteomes" id="UP000228380"/>
    </source>
</evidence>
<evidence type="ECO:0000256" key="2">
    <source>
        <dbReference type="ARBA" id="ARBA00022729"/>
    </source>
</evidence>
<dbReference type="InterPro" id="IPR017853">
    <property type="entry name" value="GH"/>
</dbReference>
<dbReference type="Pfam" id="PF00232">
    <property type="entry name" value="Glyco_hydro_1"/>
    <property type="match status" value="1"/>
</dbReference>
<keyword evidence="3" id="KW-0378">Hydrolase</keyword>
<dbReference type="InterPro" id="IPR033132">
    <property type="entry name" value="GH_1_N_CS"/>
</dbReference>
<evidence type="ECO:0000256" key="6">
    <source>
        <dbReference type="SAM" id="SignalP"/>
    </source>
</evidence>
<feature type="signal peptide" evidence="6">
    <location>
        <begin position="1"/>
        <end position="27"/>
    </location>
</feature>
<dbReference type="GO" id="GO:0008422">
    <property type="term" value="F:beta-glucosidase activity"/>
    <property type="evidence" value="ECO:0007669"/>
    <property type="project" value="UniProtKB-ARBA"/>
</dbReference>
<evidence type="ECO:0000313" key="8">
    <source>
        <dbReference type="RefSeq" id="XP_008801184.2"/>
    </source>
</evidence>
<dbReference type="InterPro" id="IPR001360">
    <property type="entry name" value="Glyco_hydro_1"/>
</dbReference>
<dbReference type="SUPFAM" id="SSF51445">
    <property type="entry name" value="(Trans)glycosidases"/>
    <property type="match status" value="1"/>
</dbReference>
<reference evidence="8" key="1">
    <citation type="submission" date="2025-08" db="UniProtKB">
        <authorList>
            <consortium name="RefSeq"/>
        </authorList>
    </citation>
    <scope>IDENTIFICATION</scope>
    <source>
        <tissue evidence="8">Young leaves</tissue>
    </source>
</reference>
<evidence type="ECO:0000256" key="1">
    <source>
        <dbReference type="ARBA" id="ARBA00010838"/>
    </source>
</evidence>
<dbReference type="RefSeq" id="XP_008801184.2">
    <property type="nucleotide sequence ID" value="XM_008802962.3"/>
</dbReference>
<dbReference type="FunFam" id="3.20.20.80:FF:000069">
    <property type="entry name" value="Beta-glucosidase 1"/>
    <property type="match status" value="1"/>
</dbReference>
<proteinExistence type="inferred from homology"/>
<accession>A0A8B7CKQ8</accession>
<dbReference type="GeneID" id="103715362"/>
<keyword evidence="7" id="KW-1185">Reference proteome</keyword>
<name>A0A8B7CKQ8_PHODC</name>
<gene>
    <name evidence="8" type="primary">LOC103715362</name>
</gene>
<dbReference type="OrthoDB" id="65569at2759"/>
<feature type="chain" id="PRO_5034957846" evidence="6">
    <location>
        <begin position="28"/>
        <end position="516"/>
    </location>
</feature>
<protein>
    <submittedName>
        <fullName evidence="8">Beta-glucosidase 31-like</fullName>
    </submittedName>
</protein>
<sequence length="516" mass="58851">MGAVGMQRGWWLLNLLLVLSVVATVRAISRDDFPAGFIFGAGSSAYQVEGAVAEDGRKPSIWDTFTHAGRNADKSTGDIAADQYHKYKEDVKLMHEMGLDAYRFSISWSRLIPEGRGPVNPKGLQYYNNLINELLSHGIEPHITLYHFDLPQALQDEYAGLLSPKIVEDFTAYANVCFKEFGDRVKFWSTFNEPNIETVAGYDVGLFPPARCSYPFGLNCTEGDSTTEPYIVAHNILLAHASAASLYKDKYQAEQGGRIGMTILGFWFEPFTNSAEDIAAAQRMIDFHIGWFMDPLVYGTYPAVMKKIVGSRLPSFSAEESKKLKASFDFLGFNHYTVFYLQAGPNNWDRNESDYLRDVSVKLPITTRNYWKYFSSQSMPPVTATPWALRKMLEHIKVKYGNPPIIIHENGYAEFNINHTMDVHFFNDDCRANFLHQYVESLFESIRNGSNTQGYFVWSFIDCFELAFGYTARYGLYGVDFNDKNRTRYGRASAEWYAMFLKNGLRRRISHNAYVE</sequence>
<organism evidence="7 8">
    <name type="scientific">Phoenix dactylifera</name>
    <name type="common">Date palm</name>
    <dbReference type="NCBI Taxonomy" id="42345"/>
    <lineage>
        <taxon>Eukaryota</taxon>
        <taxon>Viridiplantae</taxon>
        <taxon>Streptophyta</taxon>
        <taxon>Embryophyta</taxon>
        <taxon>Tracheophyta</taxon>
        <taxon>Spermatophyta</taxon>
        <taxon>Magnoliopsida</taxon>
        <taxon>Liliopsida</taxon>
        <taxon>Arecaceae</taxon>
        <taxon>Coryphoideae</taxon>
        <taxon>Phoeniceae</taxon>
        <taxon>Phoenix</taxon>
    </lineage>
</organism>
<dbReference type="Proteomes" id="UP000228380">
    <property type="component" value="Unplaced"/>
</dbReference>
<dbReference type="PRINTS" id="PR00131">
    <property type="entry name" value="GLHYDRLASE1"/>
</dbReference>
<comment type="similarity">
    <text evidence="1 5">Belongs to the glycosyl hydrolase 1 family.</text>
</comment>
<dbReference type="PANTHER" id="PTHR10353:SF29">
    <property type="entry name" value="BETA-GLUCOSIDASE 11"/>
    <property type="match status" value="1"/>
</dbReference>
<evidence type="ECO:0000256" key="3">
    <source>
        <dbReference type="ARBA" id="ARBA00022801"/>
    </source>
</evidence>
<keyword evidence="2 6" id="KW-0732">Signal</keyword>
<keyword evidence="4" id="KW-0325">Glycoprotein</keyword>
<dbReference type="Gene3D" id="3.20.20.80">
    <property type="entry name" value="Glycosidases"/>
    <property type="match status" value="1"/>
</dbReference>
<evidence type="ECO:0000256" key="5">
    <source>
        <dbReference type="RuleBase" id="RU003690"/>
    </source>
</evidence>
<evidence type="ECO:0000256" key="4">
    <source>
        <dbReference type="ARBA" id="ARBA00023180"/>
    </source>
</evidence>
<dbReference type="KEGG" id="pda:103715362"/>
<dbReference type="PANTHER" id="PTHR10353">
    <property type="entry name" value="GLYCOSYL HYDROLASE"/>
    <property type="match status" value="1"/>
</dbReference>
<dbReference type="GO" id="GO:0005975">
    <property type="term" value="P:carbohydrate metabolic process"/>
    <property type="evidence" value="ECO:0007669"/>
    <property type="project" value="InterPro"/>
</dbReference>